<feature type="non-terminal residue" evidence="5">
    <location>
        <position position="55"/>
    </location>
</feature>
<dbReference type="KEGG" id="tng:GSTEN00008361G001"/>
<dbReference type="GO" id="GO:0031110">
    <property type="term" value="P:regulation of microtubule polymerization or depolymerization"/>
    <property type="evidence" value="ECO:0007669"/>
    <property type="project" value="TreeGrafter"/>
</dbReference>
<dbReference type="GO" id="GO:0072686">
    <property type="term" value="C:mitotic spindle"/>
    <property type="evidence" value="ECO:0007669"/>
    <property type="project" value="TreeGrafter"/>
</dbReference>
<dbReference type="GO" id="GO:0005876">
    <property type="term" value="C:spindle microtubule"/>
    <property type="evidence" value="ECO:0007669"/>
    <property type="project" value="TreeGrafter"/>
</dbReference>
<evidence type="ECO:0000256" key="3">
    <source>
        <dbReference type="ARBA" id="ARBA00047202"/>
    </source>
</evidence>
<dbReference type="AlphaFoldDB" id="Q4T2F5"/>
<dbReference type="PANTHER" id="PTHR28573">
    <property type="entry name" value="SPINDLE AND KINETOCHORE-ASSOCIATED PROTEIN 1"/>
    <property type="match status" value="1"/>
</dbReference>
<reference evidence="5" key="1">
    <citation type="journal article" date="2004" name="Nature">
        <title>Genome duplication in the teleost fish Tetraodon nigroviridis reveals the early vertebrate proto-karyotype.</title>
        <authorList>
            <person name="Jaillon O."/>
            <person name="Aury J.-M."/>
            <person name="Brunet F."/>
            <person name="Petit J.-L."/>
            <person name="Stange-Thomann N."/>
            <person name="Mauceli E."/>
            <person name="Bouneau L."/>
            <person name="Fischer C."/>
            <person name="Ozouf-Costaz C."/>
            <person name="Bernot A."/>
            <person name="Nicaud S."/>
            <person name="Jaffe D."/>
            <person name="Fisher S."/>
            <person name="Lutfalla G."/>
            <person name="Dossat C."/>
            <person name="Segurens B."/>
            <person name="Dasilva C."/>
            <person name="Salanoubat M."/>
            <person name="Levy M."/>
            <person name="Boudet N."/>
            <person name="Castellano S."/>
            <person name="Anthouard V."/>
            <person name="Jubin C."/>
            <person name="Castelli V."/>
            <person name="Katinka M."/>
            <person name="Vacherie B."/>
            <person name="Biemont C."/>
            <person name="Skalli Z."/>
            <person name="Cattolico L."/>
            <person name="Poulain J."/>
            <person name="De Berardinis V."/>
            <person name="Cruaud C."/>
            <person name="Duprat S."/>
            <person name="Brottier P."/>
            <person name="Coutanceau J.-P."/>
            <person name="Gouzy J."/>
            <person name="Parra G."/>
            <person name="Lardier G."/>
            <person name="Chapple C."/>
            <person name="McKernan K.J."/>
            <person name="McEwan P."/>
            <person name="Bosak S."/>
            <person name="Kellis M."/>
            <person name="Volff J.-N."/>
            <person name="Guigo R."/>
            <person name="Zody M.C."/>
            <person name="Mesirov J."/>
            <person name="Lindblad-Toh K."/>
            <person name="Birren B."/>
            <person name="Nusbaum C."/>
            <person name="Kahn D."/>
            <person name="Robinson-Rechavi M."/>
            <person name="Laudet V."/>
            <person name="Schachter V."/>
            <person name="Quetier F."/>
            <person name="Saurin W."/>
            <person name="Scarpelli C."/>
            <person name="Wincker P."/>
            <person name="Lander E.S."/>
            <person name="Weissenbach J."/>
            <person name="Roest Crollius H."/>
        </authorList>
    </citation>
    <scope>NUCLEOTIDE SEQUENCE [LARGE SCALE GENOMIC DNA]</scope>
</reference>
<protein>
    <recommendedName>
        <fullName evidence="2">SKA complex subunit 1</fullName>
    </recommendedName>
    <alternativeName>
        <fullName evidence="3">Spindle and kinetochore-associated protein 1</fullName>
    </alternativeName>
</protein>
<name>Q4T2F5_TETNG</name>
<evidence type="ECO:0000256" key="4">
    <source>
        <dbReference type="SAM" id="MobiDB-lite"/>
    </source>
</evidence>
<evidence type="ECO:0000256" key="1">
    <source>
        <dbReference type="ARBA" id="ARBA00006836"/>
    </source>
</evidence>
<evidence type="ECO:0000256" key="2">
    <source>
        <dbReference type="ARBA" id="ARBA00047182"/>
    </source>
</evidence>
<dbReference type="GO" id="GO:0000278">
    <property type="term" value="P:mitotic cell cycle"/>
    <property type="evidence" value="ECO:0007669"/>
    <property type="project" value="TreeGrafter"/>
</dbReference>
<dbReference type="GO" id="GO:0008017">
    <property type="term" value="F:microtubule binding"/>
    <property type="evidence" value="ECO:0007669"/>
    <property type="project" value="InterPro"/>
</dbReference>
<reference evidence="5" key="2">
    <citation type="submission" date="2004-02" db="EMBL/GenBank/DDBJ databases">
        <authorList>
            <consortium name="Genoscope"/>
            <consortium name="Whitehead Institute Centre for Genome Research"/>
        </authorList>
    </citation>
    <scope>NUCLEOTIDE SEQUENCE</scope>
</reference>
<proteinExistence type="inferred from homology"/>
<organism evidence="5">
    <name type="scientific">Tetraodon nigroviridis</name>
    <name type="common">Spotted green pufferfish</name>
    <name type="synonym">Chelonodon nigroviridis</name>
    <dbReference type="NCBI Taxonomy" id="99883"/>
    <lineage>
        <taxon>Eukaryota</taxon>
        <taxon>Metazoa</taxon>
        <taxon>Chordata</taxon>
        <taxon>Craniata</taxon>
        <taxon>Vertebrata</taxon>
        <taxon>Euteleostomi</taxon>
        <taxon>Actinopterygii</taxon>
        <taxon>Neopterygii</taxon>
        <taxon>Teleostei</taxon>
        <taxon>Neoteleostei</taxon>
        <taxon>Acanthomorphata</taxon>
        <taxon>Eupercaria</taxon>
        <taxon>Tetraodontiformes</taxon>
        <taxon>Tetradontoidea</taxon>
        <taxon>Tetraodontidae</taxon>
        <taxon>Tetraodon</taxon>
    </lineage>
</organism>
<dbReference type="InterPro" id="IPR009829">
    <property type="entry name" value="SKA1"/>
</dbReference>
<comment type="caution">
    <text evidence="5">The sequence shown here is derived from an EMBL/GenBank/DDBJ whole genome shotgun (WGS) entry which is preliminary data.</text>
</comment>
<gene>
    <name evidence="5" type="ORF">GSTENG00008361001</name>
</gene>
<dbReference type="HOGENOM" id="CLU_096842_0_0_1"/>
<dbReference type="InterPro" id="IPR042031">
    <property type="entry name" value="SKA1_MBD_sf"/>
</dbReference>
<dbReference type="GO" id="GO:0007059">
    <property type="term" value="P:chromosome segregation"/>
    <property type="evidence" value="ECO:0007669"/>
    <property type="project" value="InterPro"/>
</dbReference>
<evidence type="ECO:0000313" key="5">
    <source>
        <dbReference type="EMBL" id="CAF92927.1"/>
    </source>
</evidence>
<accession>Q4T2F5</accession>
<dbReference type="GO" id="GO:0051301">
    <property type="term" value="P:cell division"/>
    <property type="evidence" value="ECO:0007669"/>
    <property type="project" value="InterPro"/>
</dbReference>
<comment type="similarity">
    <text evidence="1">Belongs to the SKA1 family.</text>
</comment>
<feature type="region of interest" description="Disordered" evidence="4">
    <location>
        <begin position="36"/>
        <end position="55"/>
    </location>
</feature>
<dbReference type="OrthoDB" id="5962at2759"/>
<dbReference type="Pfam" id="PF07160">
    <property type="entry name" value="SKA1"/>
    <property type="match status" value="1"/>
</dbReference>
<dbReference type="GO" id="GO:0000940">
    <property type="term" value="C:outer kinetochore"/>
    <property type="evidence" value="ECO:0007669"/>
    <property type="project" value="TreeGrafter"/>
</dbReference>
<sequence>MKGRVTYEQLNAAVQNINTAVKAKYKILRQPLKSLGDHSRKLQTRFKEQETKDTK</sequence>
<dbReference type="PANTHER" id="PTHR28573:SF1">
    <property type="entry name" value="SPINDLE AND KINETOCHORE-ASSOCIATED PROTEIN 1"/>
    <property type="match status" value="1"/>
</dbReference>
<dbReference type="Gene3D" id="1.10.10.1890">
    <property type="entry name" value="Ska1 microtubule binding domain-like"/>
    <property type="match status" value="1"/>
</dbReference>
<dbReference type="EMBL" id="CAAE01010277">
    <property type="protein sequence ID" value="CAF92927.1"/>
    <property type="molecule type" value="Genomic_DNA"/>
</dbReference>